<comment type="caution">
    <text evidence="1">The sequence shown here is derived from an EMBL/GenBank/DDBJ whole genome shotgun (WGS) entry which is preliminary data.</text>
</comment>
<proteinExistence type="predicted"/>
<reference evidence="1 2" key="1">
    <citation type="submission" date="2016-01" db="EMBL/GenBank/DDBJ databases">
        <title>Streptomyces amritsarensis strain MTCC 11845 genome sequencing and assembly.</title>
        <authorList>
            <person name="Sharma D."/>
            <person name="Nair G.R."/>
            <person name="Kaur G."/>
            <person name="Manhas R.K."/>
            <person name="Mayilraj S."/>
        </authorList>
    </citation>
    <scope>NUCLEOTIDE SEQUENCE [LARGE SCALE GENOMIC DNA]</scope>
    <source>
        <strain evidence="1 2">MTCC 11845</strain>
    </source>
</reference>
<evidence type="ECO:0000313" key="1">
    <source>
        <dbReference type="EMBL" id="OLZ58230.1"/>
    </source>
</evidence>
<organism evidence="1 2">
    <name type="scientific">Streptomyces amritsarensis</name>
    <dbReference type="NCBI Taxonomy" id="681158"/>
    <lineage>
        <taxon>Bacteria</taxon>
        <taxon>Bacillati</taxon>
        <taxon>Actinomycetota</taxon>
        <taxon>Actinomycetes</taxon>
        <taxon>Kitasatosporales</taxon>
        <taxon>Streptomycetaceae</taxon>
        <taxon>Streptomyces</taxon>
    </lineage>
</organism>
<protein>
    <submittedName>
        <fullName evidence="1">Uncharacterized protein</fullName>
    </submittedName>
</protein>
<evidence type="ECO:0000313" key="2">
    <source>
        <dbReference type="Proteomes" id="UP000187151"/>
    </source>
</evidence>
<keyword evidence="2" id="KW-1185">Reference proteome</keyword>
<dbReference type="Proteomes" id="UP000187151">
    <property type="component" value="Unassembled WGS sequence"/>
</dbReference>
<gene>
    <name evidence="1" type="ORF">AVW11_28390</name>
</gene>
<dbReference type="RefSeq" id="WP_076046426.1">
    <property type="nucleotide sequence ID" value="NZ_MQUR01000088.1"/>
</dbReference>
<dbReference type="EMBL" id="MQUR01000088">
    <property type="protein sequence ID" value="OLZ58230.1"/>
    <property type="molecule type" value="Genomic_DNA"/>
</dbReference>
<accession>A0ABX3FY78</accession>
<sequence length="146" mass="15408">MCDKRLPDEARLRWGRVALTATDRCTQAEGVTDLVRAPELACVQVYLLQQFGSGRGGDPEAVCRGLLALIDLEPEQAAAQGGSGADLPHHRIRHLRRIKGLIPWLVVIRPHLEDEALVAAVGAVGGGTAAVAVAPFPTGVTSAFGQ</sequence>
<name>A0ABX3FY78_9ACTN</name>